<proteinExistence type="predicted"/>
<name>A0A4C1Z5K8_EUMVA</name>
<evidence type="ECO:0000313" key="1">
    <source>
        <dbReference type="EMBL" id="GBP83148.1"/>
    </source>
</evidence>
<gene>
    <name evidence="1" type="ORF">EVAR_66906_1</name>
</gene>
<dbReference type="AlphaFoldDB" id="A0A4C1Z5K8"/>
<sequence>MPSIRYLLLFKTSQYTLLTSPELRVFIGGYDHIFSGGLHALLTPENTINKPNYGYSQTLSTVTVSSSTSQETPLSCYNQVDNSIKECYSYMTHYLTTPTFQLKSNRN</sequence>
<protein>
    <submittedName>
        <fullName evidence="1">Uncharacterized protein</fullName>
    </submittedName>
</protein>
<comment type="caution">
    <text evidence="1">The sequence shown here is derived from an EMBL/GenBank/DDBJ whole genome shotgun (WGS) entry which is preliminary data.</text>
</comment>
<dbReference type="Proteomes" id="UP000299102">
    <property type="component" value="Unassembled WGS sequence"/>
</dbReference>
<reference evidence="1 2" key="1">
    <citation type="journal article" date="2019" name="Commun. Biol.">
        <title>The bagworm genome reveals a unique fibroin gene that provides high tensile strength.</title>
        <authorList>
            <person name="Kono N."/>
            <person name="Nakamura H."/>
            <person name="Ohtoshi R."/>
            <person name="Tomita M."/>
            <person name="Numata K."/>
            <person name="Arakawa K."/>
        </authorList>
    </citation>
    <scope>NUCLEOTIDE SEQUENCE [LARGE SCALE GENOMIC DNA]</scope>
</reference>
<organism evidence="1 2">
    <name type="scientific">Eumeta variegata</name>
    <name type="common">Bagworm moth</name>
    <name type="synonym">Eumeta japonica</name>
    <dbReference type="NCBI Taxonomy" id="151549"/>
    <lineage>
        <taxon>Eukaryota</taxon>
        <taxon>Metazoa</taxon>
        <taxon>Ecdysozoa</taxon>
        <taxon>Arthropoda</taxon>
        <taxon>Hexapoda</taxon>
        <taxon>Insecta</taxon>
        <taxon>Pterygota</taxon>
        <taxon>Neoptera</taxon>
        <taxon>Endopterygota</taxon>
        <taxon>Lepidoptera</taxon>
        <taxon>Glossata</taxon>
        <taxon>Ditrysia</taxon>
        <taxon>Tineoidea</taxon>
        <taxon>Psychidae</taxon>
        <taxon>Oiketicinae</taxon>
        <taxon>Eumeta</taxon>
    </lineage>
</organism>
<accession>A0A4C1Z5K8</accession>
<evidence type="ECO:0000313" key="2">
    <source>
        <dbReference type="Proteomes" id="UP000299102"/>
    </source>
</evidence>
<dbReference type="EMBL" id="BGZK01001607">
    <property type="protein sequence ID" value="GBP83148.1"/>
    <property type="molecule type" value="Genomic_DNA"/>
</dbReference>
<keyword evidence="2" id="KW-1185">Reference proteome</keyword>